<evidence type="ECO:0000256" key="1">
    <source>
        <dbReference type="ARBA" id="ARBA00001947"/>
    </source>
</evidence>
<evidence type="ECO:0000313" key="4">
    <source>
        <dbReference type="Proteomes" id="UP001529235"/>
    </source>
</evidence>
<dbReference type="InterPro" id="IPR050698">
    <property type="entry name" value="MBL"/>
</dbReference>
<dbReference type="RefSeq" id="WP_285273363.1">
    <property type="nucleotide sequence ID" value="NZ_JASNVW010000001.1"/>
</dbReference>
<dbReference type="GO" id="GO:0004518">
    <property type="term" value="F:nuclease activity"/>
    <property type="evidence" value="ECO:0007669"/>
    <property type="project" value="UniProtKB-KW"/>
</dbReference>
<reference evidence="3 4" key="1">
    <citation type="submission" date="2023-05" db="EMBL/GenBank/DDBJ databases">
        <title>A new hyperthermophilic archaea 'Ignisphaera cupida' sp. nov. and description of the family 'Ignisphaeraceae' fam. nov.</title>
        <authorList>
            <person name="Podosokorskaya O.A."/>
            <person name="Elcheninov A.G."/>
            <person name="Klukina A."/>
            <person name="Merkel A.Y."/>
        </authorList>
    </citation>
    <scope>NUCLEOTIDE SEQUENCE [LARGE SCALE GENOMIC DNA]</scope>
    <source>
        <strain evidence="3 4">4213-co</strain>
    </source>
</reference>
<dbReference type="PANTHER" id="PTHR11203:SF51">
    <property type="entry name" value="CLEAVAGE AND POLYADENYLATION SPECIFICITY FACTOR"/>
    <property type="match status" value="1"/>
</dbReference>
<dbReference type="SUPFAM" id="SSF56281">
    <property type="entry name" value="Metallo-hydrolase/oxidoreductase"/>
    <property type="match status" value="1"/>
</dbReference>
<comment type="cofactor">
    <cofactor evidence="1">
        <name>Zn(2+)</name>
        <dbReference type="ChEBI" id="CHEBI:29105"/>
    </cofactor>
</comment>
<dbReference type="Proteomes" id="UP001529235">
    <property type="component" value="Unassembled WGS sequence"/>
</dbReference>
<gene>
    <name evidence="3" type="ORF">QPL79_03350</name>
</gene>
<sequence>MLENVAIDASGAIVFFNKICIDGHSNGCFIRFVTHVHSDHTVNLSKSLLLCKHISGTPITLDLLDVLGYSIPKIKKLPLNYDQLLEFENIRIRLYYSDHIPGSAQVSVEKEGILLAYTGDFKNPGSKTVIIKEPHVLIIDATYGDPIYVREGEDIIWQKFVELVKKLLSQGSISMYAYYGKAHEVMMKLREYGIDAPFLLSHSHWKVHRVLERYGYRIQDVFPSGSRESEEVRKTGWFIEVNHISSAKNYRNTSFHIILTGRFAKTIYRLNSSNTWIVGISGHADFNDIIYYVDESKPHLLIVDASRSSYAEKFASIVEEQLGIKSMVMPKTIF</sequence>
<dbReference type="GO" id="GO:0016787">
    <property type="term" value="F:hydrolase activity"/>
    <property type="evidence" value="ECO:0007669"/>
    <property type="project" value="UniProtKB-KW"/>
</dbReference>
<dbReference type="Gene3D" id="3.60.15.10">
    <property type="entry name" value="Ribonuclease Z/Hydroxyacylglutathione hydrolase-like"/>
    <property type="match status" value="1"/>
</dbReference>
<dbReference type="AlphaFoldDB" id="A0ABD4Z722"/>
<accession>A0ABD4Z722</accession>
<proteinExistence type="predicted"/>
<evidence type="ECO:0000256" key="2">
    <source>
        <dbReference type="ARBA" id="ARBA00022722"/>
    </source>
</evidence>
<dbReference type="EC" id="3.-.-.-" evidence="3"/>
<evidence type="ECO:0000313" key="3">
    <source>
        <dbReference type="EMBL" id="MDK6028398.1"/>
    </source>
</evidence>
<dbReference type="PANTHER" id="PTHR11203">
    <property type="entry name" value="CLEAVAGE AND POLYADENYLATION SPECIFICITY FACTOR FAMILY MEMBER"/>
    <property type="match status" value="1"/>
</dbReference>
<name>A0ABD4Z722_9CREN</name>
<keyword evidence="4" id="KW-1185">Reference proteome</keyword>
<dbReference type="InterPro" id="IPR036866">
    <property type="entry name" value="RibonucZ/Hydroxyglut_hydro"/>
</dbReference>
<keyword evidence="2" id="KW-0540">Nuclease</keyword>
<keyword evidence="3" id="KW-0378">Hydrolase</keyword>
<protein>
    <submittedName>
        <fullName evidence="3">MBL fold metallo-hydrolase</fullName>
        <ecNumber evidence="3">3.-.-.-</ecNumber>
    </submittedName>
</protein>
<comment type="caution">
    <text evidence="3">The sequence shown here is derived from an EMBL/GenBank/DDBJ whole genome shotgun (WGS) entry which is preliminary data.</text>
</comment>
<organism evidence="3 4">
    <name type="scientific">Ignisphaera cupida</name>
    <dbReference type="NCBI Taxonomy" id="3050454"/>
    <lineage>
        <taxon>Archaea</taxon>
        <taxon>Thermoproteota</taxon>
        <taxon>Thermoprotei</taxon>
        <taxon>Desulfurococcales</taxon>
        <taxon>Desulfurococcaceae</taxon>
        <taxon>Ignisphaera</taxon>
    </lineage>
</organism>
<dbReference type="EMBL" id="JASNVW010000001">
    <property type="protein sequence ID" value="MDK6028398.1"/>
    <property type="molecule type" value="Genomic_DNA"/>
</dbReference>